<gene>
    <name evidence="2" type="ORF">PSTG_10035</name>
</gene>
<protein>
    <submittedName>
        <fullName evidence="2">Uncharacterized protein</fullName>
    </submittedName>
</protein>
<accession>A0A0L0VBI8</accession>
<name>A0A0L0VBI8_9BASI</name>
<comment type="caution">
    <text evidence="2">The sequence shown here is derived from an EMBL/GenBank/DDBJ whole genome shotgun (WGS) entry which is preliminary data.</text>
</comment>
<evidence type="ECO:0000313" key="2">
    <source>
        <dbReference type="EMBL" id="KNE96628.1"/>
    </source>
</evidence>
<dbReference type="Proteomes" id="UP000054564">
    <property type="component" value="Unassembled WGS sequence"/>
</dbReference>
<feature type="compositionally biased region" description="Low complexity" evidence="1">
    <location>
        <begin position="14"/>
        <end position="30"/>
    </location>
</feature>
<feature type="compositionally biased region" description="Polar residues" evidence="1">
    <location>
        <begin position="31"/>
        <end position="40"/>
    </location>
</feature>
<evidence type="ECO:0000256" key="1">
    <source>
        <dbReference type="SAM" id="MobiDB-lite"/>
    </source>
</evidence>
<evidence type="ECO:0000313" key="3">
    <source>
        <dbReference type="Proteomes" id="UP000054564"/>
    </source>
</evidence>
<keyword evidence="3" id="KW-1185">Reference proteome</keyword>
<reference evidence="3" key="1">
    <citation type="submission" date="2014-03" db="EMBL/GenBank/DDBJ databases">
        <title>The Genome Sequence of Puccinia striiformis f. sp. tritici PST-78.</title>
        <authorList>
            <consortium name="The Broad Institute Genome Sequencing Platform"/>
            <person name="Cuomo C."/>
            <person name="Hulbert S."/>
            <person name="Chen X."/>
            <person name="Walker B."/>
            <person name="Young S.K."/>
            <person name="Zeng Q."/>
            <person name="Gargeya S."/>
            <person name="Fitzgerald M."/>
            <person name="Haas B."/>
            <person name="Abouelleil A."/>
            <person name="Alvarado L."/>
            <person name="Arachchi H.M."/>
            <person name="Berlin A.M."/>
            <person name="Chapman S.B."/>
            <person name="Goldberg J."/>
            <person name="Griggs A."/>
            <person name="Gujja S."/>
            <person name="Hansen M."/>
            <person name="Howarth C."/>
            <person name="Imamovic A."/>
            <person name="Larimer J."/>
            <person name="McCowan C."/>
            <person name="Montmayeur A."/>
            <person name="Murphy C."/>
            <person name="Neiman D."/>
            <person name="Pearson M."/>
            <person name="Priest M."/>
            <person name="Roberts A."/>
            <person name="Saif S."/>
            <person name="Shea T."/>
            <person name="Sisk P."/>
            <person name="Sykes S."/>
            <person name="Wortman J."/>
            <person name="Nusbaum C."/>
            <person name="Birren B."/>
        </authorList>
    </citation>
    <scope>NUCLEOTIDE SEQUENCE [LARGE SCALE GENOMIC DNA]</scope>
    <source>
        <strain evidence="3">race PST-78</strain>
    </source>
</reference>
<organism evidence="2 3">
    <name type="scientific">Puccinia striiformis f. sp. tritici PST-78</name>
    <dbReference type="NCBI Taxonomy" id="1165861"/>
    <lineage>
        <taxon>Eukaryota</taxon>
        <taxon>Fungi</taxon>
        <taxon>Dikarya</taxon>
        <taxon>Basidiomycota</taxon>
        <taxon>Pucciniomycotina</taxon>
        <taxon>Pucciniomycetes</taxon>
        <taxon>Pucciniales</taxon>
        <taxon>Pucciniaceae</taxon>
        <taxon>Puccinia</taxon>
    </lineage>
</organism>
<feature type="compositionally biased region" description="Basic and acidic residues" evidence="1">
    <location>
        <begin position="105"/>
        <end position="119"/>
    </location>
</feature>
<dbReference type="EMBL" id="AJIL01000079">
    <property type="protein sequence ID" value="KNE96628.1"/>
    <property type="molecule type" value="Genomic_DNA"/>
</dbReference>
<sequence length="119" mass="12965">MAPVTQLDPALMDAVASTTTNPTSPSPLATRSKTSSNSVPHPQACLKQEPSSIPIKNRRSRRTKAQAEAARVEAARKKEEAARQKEEQAQLKRPQKATAGPPPPKKNDDFEIKITDGQR</sequence>
<dbReference type="AlphaFoldDB" id="A0A0L0VBI8"/>
<feature type="region of interest" description="Disordered" evidence="1">
    <location>
        <begin position="1"/>
        <end position="119"/>
    </location>
</feature>
<feature type="compositionally biased region" description="Basic and acidic residues" evidence="1">
    <location>
        <begin position="70"/>
        <end position="90"/>
    </location>
</feature>
<proteinExistence type="predicted"/>